<gene>
    <name evidence="1" type="ORF">KCU76_g17521</name>
</gene>
<feature type="non-terminal residue" evidence="1">
    <location>
        <position position="1"/>
    </location>
</feature>
<dbReference type="AlphaFoldDB" id="A0A9P8E174"/>
<protein>
    <submittedName>
        <fullName evidence="1">Uncharacterized protein</fullName>
    </submittedName>
</protein>
<accession>A0A9P8E174</accession>
<dbReference type="OrthoDB" id="4510061at2759"/>
<name>A0A9P8E174_AURME</name>
<organism evidence="1 2">
    <name type="scientific">Aureobasidium melanogenum</name>
    <name type="common">Aureobasidium pullulans var. melanogenum</name>
    <dbReference type="NCBI Taxonomy" id="46634"/>
    <lineage>
        <taxon>Eukaryota</taxon>
        <taxon>Fungi</taxon>
        <taxon>Dikarya</taxon>
        <taxon>Ascomycota</taxon>
        <taxon>Pezizomycotina</taxon>
        <taxon>Dothideomycetes</taxon>
        <taxon>Dothideomycetidae</taxon>
        <taxon>Dothideales</taxon>
        <taxon>Saccotheciaceae</taxon>
        <taxon>Aureobasidium</taxon>
    </lineage>
</organism>
<reference evidence="1" key="1">
    <citation type="journal article" date="2021" name="J Fungi (Basel)">
        <title>Virulence traits and population genomics of the black yeast Aureobasidium melanogenum.</title>
        <authorList>
            <person name="Cernosa A."/>
            <person name="Sun X."/>
            <person name="Gostincar C."/>
            <person name="Fang C."/>
            <person name="Gunde-Cimerman N."/>
            <person name="Song Z."/>
        </authorList>
    </citation>
    <scope>NUCLEOTIDE SEQUENCE</scope>
    <source>
        <strain evidence="1">EXF-9911</strain>
    </source>
</reference>
<feature type="non-terminal residue" evidence="1">
    <location>
        <position position="84"/>
    </location>
</feature>
<dbReference type="Proteomes" id="UP000779574">
    <property type="component" value="Unassembled WGS sequence"/>
</dbReference>
<comment type="caution">
    <text evidence="1">The sequence shown here is derived from an EMBL/GenBank/DDBJ whole genome shotgun (WGS) entry which is preliminary data.</text>
</comment>
<evidence type="ECO:0000313" key="2">
    <source>
        <dbReference type="Proteomes" id="UP000779574"/>
    </source>
</evidence>
<sequence length="84" mass="9540">AMRIAEILSDFRHLQHYIANIRANPSAEDYYEEGYCVLRQCAAEAQALLAQPFDCQGPEPDGDCEQEKVQLQRYILQLPGTLLV</sequence>
<proteinExistence type="predicted"/>
<evidence type="ECO:0000313" key="1">
    <source>
        <dbReference type="EMBL" id="KAG9668324.1"/>
    </source>
</evidence>
<reference evidence="1" key="2">
    <citation type="submission" date="2021-08" db="EMBL/GenBank/DDBJ databases">
        <authorList>
            <person name="Gostincar C."/>
            <person name="Sun X."/>
            <person name="Song Z."/>
            <person name="Gunde-Cimerman N."/>
        </authorList>
    </citation>
    <scope>NUCLEOTIDE SEQUENCE</scope>
    <source>
        <strain evidence="1">EXF-9911</strain>
    </source>
</reference>
<dbReference type="EMBL" id="JAHFXF010001391">
    <property type="protein sequence ID" value="KAG9668324.1"/>
    <property type="molecule type" value="Genomic_DNA"/>
</dbReference>